<feature type="domain" description="Glycosyltransferase 2-like" evidence="1">
    <location>
        <begin position="4"/>
        <end position="168"/>
    </location>
</feature>
<evidence type="ECO:0000313" key="2">
    <source>
        <dbReference type="EMBL" id="MDJ1178945.1"/>
    </source>
</evidence>
<evidence type="ECO:0000259" key="1">
    <source>
        <dbReference type="Pfam" id="PF00535"/>
    </source>
</evidence>
<accession>A0ABT7BIE2</accession>
<keyword evidence="3" id="KW-1185">Reference proteome</keyword>
<dbReference type="InterPro" id="IPR029044">
    <property type="entry name" value="Nucleotide-diphossugar_trans"/>
</dbReference>
<protein>
    <submittedName>
        <fullName evidence="2">Glycosyltransferase family 2 protein</fullName>
    </submittedName>
</protein>
<dbReference type="InterPro" id="IPR050834">
    <property type="entry name" value="Glycosyltransf_2"/>
</dbReference>
<dbReference type="PANTHER" id="PTHR43685">
    <property type="entry name" value="GLYCOSYLTRANSFERASE"/>
    <property type="match status" value="1"/>
</dbReference>
<proteinExistence type="predicted"/>
<dbReference type="CDD" id="cd00761">
    <property type="entry name" value="Glyco_tranf_GTA_type"/>
    <property type="match status" value="1"/>
</dbReference>
<dbReference type="PANTHER" id="PTHR43685:SF2">
    <property type="entry name" value="GLYCOSYLTRANSFERASE 2-LIKE DOMAIN-CONTAINING PROTEIN"/>
    <property type="match status" value="1"/>
</dbReference>
<comment type="caution">
    <text evidence="2">The sequence shown here is derived from an EMBL/GenBank/DDBJ whole genome shotgun (WGS) entry which is preliminary data.</text>
</comment>
<sequence>MKFSIVISTYNRLSLLKRAIDSALNQTVPCEVVVADDCSPDDTQTYVESLGEQVIYHRNAVNSGHSATVNAGVEAASGDWIKFVDDDDYLAPNCIEEMMEAIALRPQAVICSCQAAQVDLEEKVLSITRKSGPGKIFYIPQEDIHYGMLLELVPFGTPIQVACKRDAFIQSQGWDSSLDANCDDINSWVKISQFGDALFINERLAYRTVWPGAYNKKISLTKRLETNLLIKSQIYERVTEKHQQEIPNMEEVESYLSIHWGLSALKQKKIVDAIKMVVPNMLSFFGWKLFVQAQFHRRHLDRLTNSPIENLRVNNIQSSFLKTDGREPLKLLQAKTKIRASRLAWQQGKFIVGTQLILPILAQPQFWYLLTESTTLNQGFKFSLDPPEQADDASVYLKQKFYKVLQRNKRSPIPELAEVQDYLRLHWGIIALKEGKLKQAYSLLRPSLLSPAAWTIFLNAFKDRLGLSNNGKVRKIVLVKSSI</sequence>
<evidence type="ECO:0000313" key="3">
    <source>
        <dbReference type="Proteomes" id="UP001231370"/>
    </source>
</evidence>
<dbReference type="SUPFAM" id="SSF53448">
    <property type="entry name" value="Nucleotide-diphospho-sugar transferases"/>
    <property type="match status" value="1"/>
</dbReference>
<organism evidence="2 3">
    <name type="scientific">Roseofilum halophilum BLCC-M91</name>
    <dbReference type="NCBI Taxonomy" id="3022259"/>
    <lineage>
        <taxon>Bacteria</taxon>
        <taxon>Bacillati</taxon>
        <taxon>Cyanobacteriota</taxon>
        <taxon>Cyanophyceae</taxon>
        <taxon>Desertifilales</taxon>
        <taxon>Desertifilaceae</taxon>
        <taxon>Roseofilum</taxon>
        <taxon>Roseofilum halophilum</taxon>
    </lineage>
</organism>
<gene>
    <name evidence="2" type="ORF">PJF56_08725</name>
</gene>
<reference evidence="2 3" key="1">
    <citation type="submission" date="2023-01" db="EMBL/GenBank/DDBJ databases">
        <title>Novel diversity within Roseofilum (Cyanobacteria; Desertifilaceae) from marine benthic mats with descriptions of four novel species.</title>
        <authorList>
            <person name="Wang Y."/>
            <person name="Berthold D.E."/>
            <person name="Hu J."/>
            <person name="Lefler F.W."/>
            <person name="Laughinghouse H.D. IV."/>
        </authorList>
    </citation>
    <scope>NUCLEOTIDE SEQUENCE [LARGE SCALE GENOMIC DNA]</scope>
    <source>
        <strain evidence="2 3">BLCC-M91</strain>
    </source>
</reference>
<dbReference type="Gene3D" id="3.90.550.10">
    <property type="entry name" value="Spore Coat Polysaccharide Biosynthesis Protein SpsA, Chain A"/>
    <property type="match status" value="1"/>
</dbReference>
<name>A0ABT7BIE2_9CYAN</name>
<dbReference type="InterPro" id="IPR001173">
    <property type="entry name" value="Glyco_trans_2-like"/>
</dbReference>
<dbReference type="Proteomes" id="UP001231370">
    <property type="component" value="Unassembled WGS sequence"/>
</dbReference>
<dbReference type="Pfam" id="PF00535">
    <property type="entry name" value="Glycos_transf_2"/>
    <property type="match status" value="1"/>
</dbReference>
<dbReference type="EMBL" id="JAQPOK010000070">
    <property type="protein sequence ID" value="MDJ1178945.1"/>
    <property type="molecule type" value="Genomic_DNA"/>
</dbReference>